<dbReference type="PATRIC" id="fig|1238180.3.peg.8327"/>
<evidence type="ECO:0000313" key="3">
    <source>
        <dbReference type="Proteomes" id="UP000014137"/>
    </source>
</evidence>
<reference evidence="2 3" key="1">
    <citation type="submission" date="2012-10" db="EMBL/GenBank/DDBJ databases">
        <title>Genome assembly of Amycolatopsis azurea DSM 43854.</title>
        <authorList>
            <person name="Khatri I."/>
            <person name="Kaur I."/>
            <person name="Subramanian S."/>
            <person name="Mayilraj S."/>
        </authorList>
    </citation>
    <scope>NUCLEOTIDE SEQUENCE [LARGE SCALE GENOMIC DNA]</scope>
    <source>
        <strain evidence="2 3">DSM 43854</strain>
    </source>
</reference>
<gene>
    <name evidence="2" type="ORF">C791_0595</name>
</gene>
<comment type="caution">
    <text evidence="2">The sequence shown here is derived from an EMBL/GenBank/DDBJ whole genome shotgun (WGS) entry which is preliminary data.</text>
</comment>
<proteinExistence type="predicted"/>
<evidence type="ECO:0000313" key="2">
    <source>
        <dbReference type="EMBL" id="EMD21974.1"/>
    </source>
</evidence>
<organism evidence="2 3">
    <name type="scientific">Amycolatopsis azurea DSM 43854</name>
    <dbReference type="NCBI Taxonomy" id="1238180"/>
    <lineage>
        <taxon>Bacteria</taxon>
        <taxon>Bacillati</taxon>
        <taxon>Actinomycetota</taxon>
        <taxon>Actinomycetes</taxon>
        <taxon>Pseudonocardiales</taxon>
        <taxon>Pseudonocardiaceae</taxon>
        <taxon>Amycolatopsis</taxon>
    </lineage>
</organism>
<sequence length="44" mass="5029">MRHADILTHRRPLGRVDVWNRPPGSGPRWRDRRGSKGPLLSPCA</sequence>
<name>M2NIP7_9PSEU</name>
<feature type="region of interest" description="Disordered" evidence="1">
    <location>
        <begin position="15"/>
        <end position="44"/>
    </location>
</feature>
<dbReference type="AlphaFoldDB" id="M2NIP7"/>
<dbReference type="Proteomes" id="UP000014137">
    <property type="component" value="Unassembled WGS sequence"/>
</dbReference>
<accession>M2NIP7</accession>
<evidence type="ECO:0000256" key="1">
    <source>
        <dbReference type="SAM" id="MobiDB-lite"/>
    </source>
</evidence>
<dbReference type="EMBL" id="ANMG01000109">
    <property type="protein sequence ID" value="EMD21974.1"/>
    <property type="molecule type" value="Genomic_DNA"/>
</dbReference>
<protein>
    <submittedName>
        <fullName evidence="2">Uncharacterized protein</fullName>
    </submittedName>
</protein>